<gene>
    <name evidence="4" type="ORF">DVA86_30895</name>
</gene>
<keyword evidence="5" id="KW-1185">Reference proteome</keyword>
<protein>
    <submittedName>
        <fullName evidence="4">SRPBCC domain-containing protein</fullName>
    </submittedName>
</protein>
<dbReference type="Proteomes" id="UP000254425">
    <property type="component" value="Chromosome"/>
</dbReference>
<feature type="region of interest" description="Disordered" evidence="2">
    <location>
        <begin position="110"/>
        <end position="136"/>
    </location>
</feature>
<dbReference type="AlphaFoldDB" id="A0A345XXH2"/>
<proteinExistence type="inferred from homology"/>
<sequence length="147" mass="15648">MTEQQGSAKTGFSYSVSARVAAPAARVWEAWTTPEQYVQWFGAKPGSVALDVRPGGAWKATLVFPDGTEFPLTGSYVEVEQPRRLVMSMDVPGAEPGIMVADFADAAEGGEAGTDVTLSQTSPTAEERDQSKQGSEMLLQQLSAYLG</sequence>
<comment type="similarity">
    <text evidence="1">Belongs to the AHA1 family.</text>
</comment>
<evidence type="ECO:0000256" key="1">
    <source>
        <dbReference type="ARBA" id="ARBA00006817"/>
    </source>
</evidence>
<dbReference type="EMBL" id="CP031320">
    <property type="protein sequence ID" value="AXK36338.1"/>
    <property type="molecule type" value="Genomic_DNA"/>
</dbReference>
<accession>A0A345XXH2</accession>
<dbReference type="RefSeq" id="WP_208883223.1">
    <property type="nucleotide sequence ID" value="NZ_CP031320.1"/>
</dbReference>
<dbReference type="InterPro" id="IPR023393">
    <property type="entry name" value="START-like_dom_sf"/>
</dbReference>
<reference evidence="4 5" key="1">
    <citation type="submission" date="2018-07" db="EMBL/GenBank/DDBJ databases">
        <title>Draft genome of the type strain Streptomyces armeniacus ATCC 15676.</title>
        <authorList>
            <person name="Labana P."/>
            <person name="Gosse J.T."/>
            <person name="Boddy C.N."/>
        </authorList>
    </citation>
    <scope>NUCLEOTIDE SEQUENCE [LARGE SCALE GENOMIC DNA]</scope>
    <source>
        <strain evidence="4 5">ATCC 15676</strain>
    </source>
</reference>
<dbReference type="CDD" id="cd07814">
    <property type="entry name" value="SRPBCC_CalC_Aha1-like"/>
    <property type="match status" value="1"/>
</dbReference>
<evidence type="ECO:0000256" key="2">
    <source>
        <dbReference type="SAM" id="MobiDB-lite"/>
    </source>
</evidence>
<evidence type="ECO:0000259" key="3">
    <source>
        <dbReference type="Pfam" id="PF08327"/>
    </source>
</evidence>
<organism evidence="4 5">
    <name type="scientific">Streptomyces armeniacus</name>
    <dbReference type="NCBI Taxonomy" id="83291"/>
    <lineage>
        <taxon>Bacteria</taxon>
        <taxon>Bacillati</taxon>
        <taxon>Actinomycetota</taxon>
        <taxon>Actinomycetes</taxon>
        <taxon>Kitasatosporales</taxon>
        <taxon>Streptomycetaceae</taxon>
        <taxon>Streptomyces</taxon>
    </lineage>
</organism>
<evidence type="ECO:0000313" key="4">
    <source>
        <dbReference type="EMBL" id="AXK36338.1"/>
    </source>
</evidence>
<dbReference type="SUPFAM" id="SSF55961">
    <property type="entry name" value="Bet v1-like"/>
    <property type="match status" value="1"/>
</dbReference>
<dbReference type="KEGG" id="sarm:DVA86_30895"/>
<evidence type="ECO:0000313" key="5">
    <source>
        <dbReference type="Proteomes" id="UP000254425"/>
    </source>
</evidence>
<dbReference type="Pfam" id="PF08327">
    <property type="entry name" value="AHSA1"/>
    <property type="match status" value="1"/>
</dbReference>
<dbReference type="Gene3D" id="3.30.530.20">
    <property type="match status" value="1"/>
</dbReference>
<name>A0A345XXH2_9ACTN</name>
<feature type="domain" description="Activator of Hsp90 ATPase homologue 1/2-like C-terminal" evidence="3">
    <location>
        <begin position="22"/>
        <end position="147"/>
    </location>
</feature>
<dbReference type="InterPro" id="IPR013538">
    <property type="entry name" value="ASHA1/2-like_C"/>
</dbReference>